<dbReference type="EMBL" id="CH981527">
    <property type="protein sequence ID" value="EDK45357.1"/>
    <property type="molecule type" value="Genomic_DNA"/>
</dbReference>
<dbReference type="GO" id="GO:0072686">
    <property type="term" value="C:mitotic spindle"/>
    <property type="evidence" value="ECO:0007669"/>
    <property type="project" value="TreeGrafter"/>
</dbReference>
<dbReference type="GO" id="GO:0000776">
    <property type="term" value="C:kinetochore"/>
    <property type="evidence" value="ECO:0007669"/>
    <property type="project" value="TreeGrafter"/>
</dbReference>
<feature type="compositionally biased region" description="Low complexity" evidence="9">
    <location>
        <begin position="442"/>
        <end position="456"/>
    </location>
</feature>
<dbReference type="Proteomes" id="UP000001996">
    <property type="component" value="Unassembled WGS sequence"/>
</dbReference>
<dbReference type="OMA" id="FGFIIEF"/>
<keyword evidence="7" id="KW-0131">Cell cycle</keyword>
<evidence type="ECO:0000313" key="10">
    <source>
        <dbReference type="EMBL" id="EDK45357.1"/>
    </source>
</evidence>
<keyword evidence="11" id="KW-1185">Reference proteome</keyword>
<comment type="subcellular location">
    <subcellularLocation>
        <location evidence="1">Nucleus</location>
    </subcellularLocation>
</comment>
<name>A5E1P9_LODEL</name>
<protein>
    <recommendedName>
        <fullName evidence="3">Spindle assembly checkpoint component MAD1</fullName>
    </recommendedName>
</protein>
<evidence type="ECO:0000256" key="4">
    <source>
        <dbReference type="ARBA" id="ARBA00022618"/>
    </source>
</evidence>
<evidence type="ECO:0000256" key="3">
    <source>
        <dbReference type="ARBA" id="ARBA00022019"/>
    </source>
</evidence>
<feature type="compositionally biased region" description="Low complexity" evidence="9">
    <location>
        <begin position="412"/>
        <end position="435"/>
    </location>
</feature>
<dbReference type="FunCoup" id="A5E1P9">
    <property type="interactions" value="280"/>
</dbReference>
<evidence type="ECO:0000256" key="5">
    <source>
        <dbReference type="ARBA" id="ARBA00022776"/>
    </source>
</evidence>
<dbReference type="PANTHER" id="PTHR23168">
    <property type="entry name" value="MITOTIC SPINDLE ASSEMBLY CHECKPOINT PROTEIN MAD1 MITOTIC ARREST DEFICIENT-LIKE PROTEIN 1"/>
    <property type="match status" value="1"/>
</dbReference>
<dbReference type="GO" id="GO:0005635">
    <property type="term" value="C:nuclear envelope"/>
    <property type="evidence" value="ECO:0007669"/>
    <property type="project" value="TreeGrafter"/>
</dbReference>
<evidence type="ECO:0000313" key="11">
    <source>
        <dbReference type="Proteomes" id="UP000001996"/>
    </source>
</evidence>
<reference evidence="10 11" key="1">
    <citation type="journal article" date="2009" name="Nature">
        <title>Evolution of pathogenicity and sexual reproduction in eight Candida genomes.</title>
        <authorList>
            <person name="Butler G."/>
            <person name="Rasmussen M.D."/>
            <person name="Lin M.F."/>
            <person name="Santos M.A."/>
            <person name="Sakthikumar S."/>
            <person name="Munro C.A."/>
            <person name="Rheinbay E."/>
            <person name="Grabherr M."/>
            <person name="Forche A."/>
            <person name="Reedy J.L."/>
            <person name="Agrafioti I."/>
            <person name="Arnaud M.B."/>
            <person name="Bates S."/>
            <person name="Brown A.J."/>
            <person name="Brunke S."/>
            <person name="Costanzo M.C."/>
            <person name="Fitzpatrick D.A."/>
            <person name="de Groot P.W."/>
            <person name="Harris D."/>
            <person name="Hoyer L.L."/>
            <person name="Hube B."/>
            <person name="Klis F.M."/>
            <person name="Kodira C."/>
            <person name="Lennard N."/>
            <person name="Logue M.E."/>
            <person name="Martin R."/>
            <person name="Neiman A.M."/>
            <person name="Nikolaou E."/>
            <person name="Quail M.A."/>
            <person name="Quinn J."/>
            <person name="Santos M.C."/>
            <person name="Schmitzberger F.F."/>
            <person name="Sherlock G."/>
            <person name="Shah P."/>
            <person name="Silverstein K.A."/>
            <person name="Skrzypek M.S."/>
            <person name="Soll D."/>
            <person name="Staggs R."/>
            <person name="Stansfield I."/>
            <person name="Stumpf M.P."/>
            <person name="Sudbery P.E."/>
            <person name="Srikantha T."/>
            <person name="Zeng Q."/>
            <person name="Berman J."/>
            <person name="Berriman M."/>
            <person name="Heitman J."/>
            <person name="Gow N.A."/>
            <person name="Lorenz M.C."/>
            <person name="Birren B.W."/>
            <person name="Kellis M."/>
            <person name="Cuomo C.A."/>
        </authorList>
    </citation>
    <scope>NUCLEOTIDE SEQUENCE [LARGE SCALE GENOMIC DNA]</scope>
    <source>
        <strain evidence="11">ATCC 11503 / BCRC 21390 / CBS 2605 / JCM 1781 / NBRC 1676 / NRRL YB-4239</strain>
    </source>
</reference>
<keyword evidence="5" id="KW-0498">Mitosis</keyword>
<evidence type="ECO:0000256" key="8">
    <source>
        <dbReference type="SAM" id="Coils"/>
    </source>
</evidence>
<dbReference type="InterPro" id="IPR008672">
    <property type="entry name" value="Mad1"/>
</dbReference>
<proteinExistence type="inferred from homology"/>
<evidence type="ECO:0000256" key="9">
    <source>
        <dbReference type="SAM" id="MobiDB-lite"/>
    </source>
</evidence>
<sequence length="732" mass="85819">MSGTASSPFVDSPSRTRDVANEYHRENAKINLDLQISRLEFQLKTMQTEKKLWQQERQSITSLFESELEKKNEELKNLKSNFDFVYKQNQNLESKVKNESETSGKKLQNLTKKLEELQAKYDTLSTKYQSLTDKNDRLIRKHKQVTPDWNSQIKINDDLSNNLKDKSKIIESLQQSNKEFVDKLEQYTELFKNDDSLYKINQNLMNKNANLQRTNNQLQLKIDQLLQNKTSNELLQQKNISLTNKLEQYEEMRVKCYKLEIEKVELEARFNEYFNTLSAGIVDGDGKQGKDEEEDDDDDVDEVTKTIKVKNFVQTFKDVQSRSLALSEKYDSKALEVNELRQELEDSIHVIENEYLPTITELQEKNQSLSTRVAGLERDKLLASKEIEALRLQLKEMENYIKAIQPTIQNNINNHQNRNQNKNNNNDNDDSNNNNNKDRSSNRNPSIAASNNNNNNKQMSEYITNLEKLIDDYKRKVDELQTKLVTQHEFDPMPSNKRRHTEETNQNSFRKTVVDLEARNLLLLADIKRLEMDNRIMRENLSIKKVVDTNNEQIKILEFKNNLLAKDQFVKQETLDALRKENEGLIAQYVTKLSGDELIPKALFERQEDDKANLQLQIEHLAKRLQRMKEVFKQKSRDILVVISKYFGYSIEFLPSTINPNELSTRLKLVSKYIPKEKNTYLIIDIDNKTLKAYGDYEFKMLCESLASQWVTKSQFPCLLSALNLKLYEMFN</sequence>
<dbReference type="Pfam" id="PF05557">
    <property type="entry name" value="MAD"/>
    <property type="match status" value="1"/>
</dbReference>
<gene>
    <name evidence="10" type="ORF">LELG_03536</name>
</gene>
<dbReference type="KEGG" id="lel:PVL30_003025"/>
<comment type="similarity">
    <text evidence="2">Belongs to the MAD1 family.</text>
</comment>
<keyword evidence="6" id="KW-0539">Nucleus</keyword>
<feature type="region of interest" description="Disordered" evidence="9">
    <location>
        <begin position="485"/>
        <end position="506"/>
    </location>
</feature>
<dbReference type="AlphaFoldDB" id="A5E1P9"/>
<keyword evidence="4" id="KW-0132">Cell division</keyword>
<dbReference type="GeneID" id="5232607"/>
<feature type="region of interest" description="Disordered" evidence="9">
    <location>
        <begin position="412"/>
        <end position="457"/>
    </location>
</feature>
<dbReference type="GO" id="GO:0007094">
    <property type="term" value="P:mitotic spindle assembly checkpoint signaling"/>
    <property type="evidence" value="ECO:0007669"/>
    <property type="project" value="InterPro"/>
</dbReference>
<evidence type="ECO:0000256" key="2">
    <source>
        <dbReference type="ARBA" id="ARBA00008029"/>
    </source>
</evidence>
<evidence type="ECO:0000256" key="1">
    <source>
        <dbReference type="ARBA" id="ARBA00004123"/>
    </source>
</evidence>
<dbReference type="STRING" id="379508.A5E1P9"/>
<dbReference type="OrthoDB" id="331602at2759"/>
<keyword evidence="8" id="KW-0175">Coiled coil</keyword>
<feature type="coiled-coil region" evidence="8">
    <location>
        <begin position="604"/>
        <end position="638"/>
    </location>
</feature>
<feature type="coiled-coil region" evidence="8">
    <location>
        <begin position="36"/>
        <end position="269"/>
    </location>
</feature>
<dbReference type="Gene3D" id="6.10.250.90">
    <property type="match status" value="1"/>
</dbReference>
<organism evidence="10 11">
    <name type="scientific">Lodderomyces elongisporus (strain ATCC 11503 / CBS 2605 / JCM 1781 / NBRC 1676 / NRRL YB-4239)</name>
    <name type="common">Yeast</name>
    <name type="synonym">Saccharomyces elongisporus</name>
    <dbReference type="NCBI Taxonomy" id="379508"/>
    <lineage>
        <taxon>Eukaryota</taxon>
        <taxon>Fungi</taxon>
        <taxon>Dikarya</taxon>
        <taxon>Ascomycota</taxon>
        <taxon>Saccharomycotina</taxon>
        <taxon>Pichiomycetes</taxon>
        <taxon>Debaryomycetaceae</taxon>
        <taxon>Candida/Lodderomyces clade</taxon>
        <taxon>Lodderomyces</taxon>
    </lineage>
</organism>
<dbReference type="PANTHER" id="PTHR23168:SF0">
    <property type="entry name" value="MITOTIC SPINDLE ASSEMBLY CHECKPOINT PROTEIN MAD1"/>
    <property type="match status" value="1"/>
</dbReference>
<evidence type="ECO:0000256" key="6">
    <source>
        <dbReference type="ARBA" id="ARBA00023242"/>
    </source>
</evidence>
<dbReference type="GO" id="GO:0051301">
    <property type="term" value="P:cell division"/>
    <property type="evidence" value="ECO:0007669"/>
    <property type="project" value="UniProtKB-KW"/>
</dbReference>
<dbReference type="eggNOG" id="KOG4593">
    <property type="taxonomic scope" value="Eukaryota"/>
</dbReference>
<dbReference type="VEuPathDB" id="FungiDB:LELG_03536"/>
<dbReference type="GO" id="GO:0051315">
    <property type="term" value="P:attachment of mitotic spindle microtubules to kinetochore"/>
    <property type="evidence" value="ECO:0007669"/>
    <property type="project" value="TreeGrafter"/>
</dbReference>
<dbReference type="InParanoid" id="A5E1P9"/>
<accession>A5E1P9</accession>
<dbReference type="HOGENOM" id="CLU_418026_0_0_1"/>
<evidence type="ECO:0000256" key="7">
    <source>
        <dbReference type="ARBA" id="ARBA00023306"/>
    </source>
</evidence>